<feature type="transmembrane region" description="Helical" evidence="1">
    <location>
        <begin position="132"/>
        <end position="151"/>
    </location>
</feature>
<accession>A0A168INW3</accession>
<sequence>MNRTMSVLKMHARDKVTWFYIPLSILLFNFVINLIVSFIPSNSTQIYTGGVIPIYIYIFVMGTITLSQTFPFALGLSITRKNYFLGTTTMITLVSAIMACLLCIASLIERLTNHWGGFLHFFNIPYLNDGTLVEQLCIYFIIMMFMYFVGLSISSVHRRYGGLGMLILVVLVALLFGTGGFSFYQYQWVDTLIRWLNHVSAFDIALWMIPLTICCAILSYLLLRKSTI</sequence>
<dbReference type="EMBL" id="LVJH01000043">
    <property type="protein sequence ID" value="OAB39525.1"/>
    <property type="molecule type" value="Genomic_DNA"/>
</dbReference>
<keyword evidence="3" id="KW-1185">Reference proteome</keyword>
<gene>
    <name evidence="2" type="ORF">PGLA_19175</name>
</gene>
<dbReference type="Proteomes" id="UP000076967">
    <property type="component" value="Unassembled WGS sequence"/>
</dbReference>
<protein>
    <submittedName>
        <fullName evidence="2">Uncharacterized protein</fullName>
    </submittedName>
</protein>
<organism evidence="2 3">
    <name type="scientific">Paenibacillus glacialis</name>
    <dbReference type="NCBI Taxonomy" id="494026"/>
    <lineage>
        <taxon>Bacteria</taxon>
        <taxon>Bacillati</taxon>
        <taxon>Bacillota</taxon>
        <taxon>Bacilli</taxon>
        <taxon>Bacillales</taxon>
        <taxon>Paenibacillaceae</taxon>
        <taxon>Paenibacillus</taxon>
    </lineage>
</organism>
<name>A0A168INW3_9BACL</name>
<feature type="transmembrane region" description="Helical" evidence="1">
    <location>
        <begin position="20"/>
        <end position="40"/>
    </location>
</feature>
<keyword evidence="1" id="KW-0472">Membrane</keyword>
<feature type="transmembrane region" description="Helical" evidence="1">
    <location>
        <begin position="163"/>
        <end position="184"/>
    </location>
</feature>
<dbReference type="OrthoDB" id="2663350at2"/>
<evidence type="ECO:0000313" key="3">
    <source>
        <dbReference type="Proteomes" id="UP000076967"/>
    </source>
</evidence>
<keyword evidence="1" id="KW-0812">Transmembrane</keyword>
<dbReference type="STRING" id="494026.PGLA_19175"/>
<feature type="transmembrane region" description="Helical" evidence="1">
    <location>
        <begin position="204"/>
        <end position="223"/>
    </location>
</feature>
<dbReference type="RefSeq" id="WP_068535967.1">
    <property type="nucleotide sequence ID" value="NZ_LVJH01000043.1"/>
</dbReference>
<evidence type="ECO:0000256" key="1">
    <source>
        <dbReference type="SAM" id="Phobius"/>
    </source>
</evidence>
<reference evidence="2 3" key="1">
    <citation type="submission" date="2016-03" db="EMBL/GenBank/DDBJ databases">
        <title>Draft genome sequence of Paenibacillus glacialis DSM 22343.</title>
        <authorList>
            <person name="Shin S.-K."/>
            <person name="Yi H."/>
        </authorList>
    </citation>
    <scope>NUCLEOTIDE SEQUENCE [LARGE SCALE GENOMIC DNA]</scope>
    <source>
        <strain evidence="2 3">DSM 22343</strain>
    </source>
</reference>
<proteinExistence type="predicted"/>
<feature type="transmembrane region" description="Helical" evidence="1">
    <location>
        <begin position="83"/>
        <end position="108"/>
    </location>
</feature>
<comment type="caution">
    <text evidence="2">The sequence shown here is derived from an EMBL/GenBank/DDBJ whole genome shotgun (WGS) entry which is preliminary data.</text>
</comment>
<dbReference type="AlphaFoldDB" id="A0A168INW3"/>
<keyword evidence="1" id="KW-1133">Transmembrane helix</keyword>
<feature type="transmembrane region" description="Helical" evidence="1">
    <location>
        <begin position="52"/>
        <end position="76"/>
    </location>
</feature>
<evidence type="ECO:0000313" key="2">
    <source>
        <dbReference type="EMBL" id="OAB39525.1"/>
    </source>
</evidence>